<dbReference type="Gene3D" id="3.30.1330.40">
    <property type="entry name" value="RutC-like"/>
    <property type="match status" value="1"/>
</dbReference>
<dbReference type="GO" id="GO:0005739">
    <property type="term" value="C:mitochondrion"/>
    <property type="evidence" value="ECO:0007669"/>
    <property type="project" value="TreeGrafter"/>
</dbReference>
<dbReference type="PANTHER" id="PTHR11803">
    <property type="entry name" value="2-IMINOBUTANOATE/2-IMINOPROPANOATE DEAMINASE RIDA"/>
    <property type="match status" value="1"/>
</dbReference>
<dbReference type="GO" id="GO:0019239">
    <property type="term" value="F:deaminase activity"/>
    <property type="evidence" value="ECO:0007669"/>
    <property type="project" value="TreeGrafter"/>
</dbReference>
<dbReference type="GeneID" id="39586099"/>
<protein>
    <submittedName>
        <fullName evidence="1">Uncharacterized protein</fullName>
    </submittedName>
</protein>
<accession>A0A427XL76</accession>
<evidence type="ECO:0000313" key="2">
    <source>
        <dbReference type="Proteomes" id="UP000279236"/>
    </source>
</evidence>
<name>A0A427XL76_9TREE</name>
<reference evidence="1 2" key="1">
    <citation type="submission" date="2018-11" db="EMBL/GenBank/DDBJ databases">
        <title>Genome sequence of Apiotrichum porosum DSM 27194.</title>
        <authorList>
            <person name="Aliyu H."/>
            <person name="Gorte O."/>
            <person name="Ochsenreither K."/>
        </authorList>
    </citation>
    <scope>NUCLEOTIDE SEQUENCE [LARGE SCALE GENOMIC DNA]</scope>
    <source>
        <strain evidence="1 2">DSM 27194</strain>
    </source>
</reference>
<dbReference type="RefSeq" id="XP_028474651.1">
    <property type="nucleotide sequence ID" value="XM_028617344.1"/>
</dbReference>
<dbReference type="PANTHER" id="PTHR11803:SF42">
    <property type="entry name" value="MMF1"/>
    <property type="match status" value="1"/>
</dbReference>
<dbReference type="STRING" id="105984.A0A427XL76"/>
<dbReference type="Pfam" id="PF01042">
    <property type="entry name" value="Ribonuc_L-PSP"/>
    <property type="match status" value="1"/>
</dbReference>
<dbReference type="InterPro" id="IPR006175">
    <property type="entry name" value="YjgF/YER057c/UK114"/>
</dbReference>
<organism evidence="1 2">
    <name type="scientific">Apiotrichum porosum</name>
    <dbReference type="NCBI Taxonomy" id="105984"/>
    <lineage>
        <taxon>Eukaryota</taxon>
        <taxon>Fungi</taxon>
        <taxon>Dikarya</taxon>
        <taxon>Basidiomycota</taxon>
        <taxon>Agaricomycotina</taxon>
        <taxon>Tremellomycetes</taxon>
        <taxon>Trichosporonales</taxon>
        <taxon>Trichosporonaceae</taxon>
        <taxon>Apiotrichum</taxon>
    </lineage>
</organism>
<dbReference type="Proteomes" id="UP000279236">
    <property type="component" value="Unassembled WGS sequence"/>
</dbReference>
<gene>
    <name evidence="1" type="ORF">EHS24_001556</name>
</gene>
<sequence length="133" mass="13724">MSNPSKIAVKEADGPNGSPYLSNMIVSGKTVYLAGCIGIGENNALVPGGVAPETTQALKEAAKRLAFIGLHLSDVVSVTIYISNYAENFSGLQKAYLAAFPTDSPLPVRCGIGVAALPLNAAVEFSIIAATRD</sequence>
<proteinExistence type="predicted"/>
<dbReference type="SUPFAM" id="SSF55298">
    <property type="entry name" value="YjgF-like"/>
    <property type="match status" value="1"/>
</dbReference>
<dbReference type="OrthoDB" id="309640at2759"/>
<evidence type="ECO:0000313" key="1">
    <source>
        <dbReference type="EMBL" id="RSH79504.1"/>
    </source>
</evidence>
<dbReference type="GO" id="GO:0005829">
    <property type="term" value="C:cytosol"/>
    <property type="evidence" value="ECO:0007669"/>
    <property type="project" value="TreeGrafter"/>
</dbReference>
<dbReference type="EMBL" id="RSCE01000010">
    <property type="protein sequence ID" value="RSH79504.1"/>
    <property type="molecule type" value="Genomic_DNA"/>
</dbReference>
<dbReference type="AlphaFoldDB" id="A0A427XL76"/>
<keyword evidence="2" id="KW-1185">Reference proteome</keyword>
<dbReference type="InterPro" id="IPR035959">
    <property type="entry name" value="RutC-like_sf"/>
</dbReference>
<comment type="caution">
    <text evidence="1">The sequence shown here is derived from an EMBL/GenBank/DDBJ whole genome shotgun (WGS) entry which is preliminary data.</text>
</comment>
<dbReference type="CDD" id="cd00448">
    <property type="entry name" value="YjgF_YER057c_UK114_family"/>
    <property type="match status" value="1"/>
</dbReference>